<organism evidence="1 2">
    <name type="scientific">Candidatus Galligastranaerophilus intestinavium</name>
    <dbReference type="NCBI Taxonomy" id="2840836"/>
    <lineage>
        <taxon>Bacteria</taxon>
        <taxon>Candidatus Galligastranaerophilus</taxon>
    </lineage>
</organism>
<reference evidence="1" key="1">
    <citation type="submission" date="2020-10" db="EMBL/GenBank/DDBJ databases">
        <authorList>
            <person name="Gilroy R."/>
        </authorList>
    </citation>
    <scope>NUCLEOTIDE SEQUENCE</scope>
    <source>
        <strain evidence="1">CHK152-2871</strain>
    </source>
</reference>
<gene>
    <name evidence="1" type="ORF">IAA86_05305</name>
</gene>
<dbReference type="Proteomes" id="UP000886865">
    <property type="component" value="Unassembled WGS sequence"/>
</dbReference>
<reference evidence="1" key="2">
    <citation type="journal article" date="2021" name="PeerJ">
        <title>Extensive microbial diversity within the chicken gut microbiome revealed by metagenomics and culture.</title>
        <authorList>
            <person name="Gilroy R."/>
            <person name="Ravi A."/>
            <person name="Getino M."/>
            <person name="Pursley I."/>
            <person name="Horton D.L."/>
            <person name="Alikhan N.F."/>
            <person name="Baker D."/>
            <person name="Gharbi K."/>
            <person name="Hall N."/>
            <person name="Watson M."/>
            <person name="Adriaenssens E.M."/>
            <person name="Foster-Nyarko E."/>
            <person name="Jarju S."/>
            <person name="Secka A."/>
            <person name="Antonio M."/>
            <person name="Oren A."/>
            <person name="Chaudhuri R.R."/>
            <person name="La Ragione R."/>
            <person name="Hildebrand F."/>
            <person name="Pallen M.J."/>
        </authorList>
    </citation>
    <scope>NUCLEOTIDE SEQUENCE</scope>
    <source>
        <strain evidence="1">CHK152-2871</strain>
    </source>
</reference>
<dbReference type="AlphaFoldDB" id="A0A9D1FID9"/>
<protein>
    <submittedName>
        <fullName evidence="1">Uncharacterized protein</fullName>
    </submittedName>
</protein>
<comment type="caution">
    <text evidence="1">The sequence shown here is derived from an EMBL/GenBank/DDBJ whole genome shotgun (WGS) entry which is preliminary data.</text>
</comment>
<evidence type="ECO:0000313" key="2">
    <source>
        <dbReference type="Proteomes" id="UP000886865"/>
    </source>
</evidence>
<name>A0A9D1FID9_9BACT</name>
<dbReference type="EMBL" id="DVJQ01000045">
    <property type="protein sequence ID" value="HIS74416.1"/>
    <property type="molecule type" value="Genomic_DNA"/>
</dbReference>
<proteinExistence type="predicted"/>
<evidence type="ECO:0000313" key="1">
    <source>
        <dbReference type="EMBL" id="HIS74416.1"/>
    </source>
</evidence>
<sequence>MSRINGINCNNTAGFGLSLYTKRNYEDNSEMYIASKLDMLYRQAISKNTGFLGKRSLRQMVEGNYLDKEA</sequence>
<accession>A0A9D1FID9</accession>